<reference evidence="2 3" key="1">
    <citation type="journal article" date="2013" name="Genome Biol.">
        <title>The genome sequence of the most widely cultivated cacao type and its use to identify candidate genes regulating pod color.</title>
        <authorList>
            <person name="Motamayor J.C."/>
            <person name="Mockaitis K."/>
            <person name="Schmutz J."/>
            <person name="Haiminen N."/>
            <person name="Iii D.L."/>
            <person name="Cornejo O."/>
            <person name="Findley S.D."/>
            <person name="Zheng P."/>
            <person name="Utro F."/>
            <person name="Royaert S."/>
            <person name="Saski C."/>
            <person name="Jenkins J."/>
            <person name="Podicheti R."/>
            <person name="Zhao M."/>
            <person name="Scheffler B.E."/>
            <person name="Stack J.C."/>
            <person name="Feltus F.A."/>
            <person name="Mustiga G.M."/>
            <person name="Amores F."/>
            <person name="Phillips W."/>
            <person name="Marelli J.P."/>
            <person name="May G.D."/>
            <person name="Shapiro H."/>
            <person name="Ma J."/>
            <person name="Bustamante C.D."/>
            <person name="Schnell R.J."/>
            <person name="Main D."/>
            <person name="Gilbert D."/>
            <person name="Parida L."/>
            <person name="Kuhn D.N."/>
        </authorList>
    </citation>
    <scope>NUCLEOTIDE SEQUENCE [LARGE SCALE GENOMIC DNA]</scope>
    <source>
        <strain evidence="3">cv. Matina 1-6</strain>
    </source>
</reference>
<dbReference type="InParanoid" id="A0A061EZ25"/>
<accession>A0A061EZ25</accession>
<dbReference type="Proteomes" id="UP000026915">
    <property type="component" value="Chromosome 5"/>
</dbReference>
<gene>
    <name evidence="2" type="ORF">TCM_025713</name>
</gene>
<evidence type="ECO:0000256" key="1">
    <source>
        <dbReference type="SAM" id="MobiDB-lite"/>
    </source>
</evidence>
<sequence length="172" mass="19466">MHRMRPAYKMRAQALHRPNKWIKDRGPSMSQADPQIASESPCPETHSLSGGGVEQLELQGTVENDELKHTHSELCLAALLEETVVAKAERGFKKSRKKDIKGLLRRATSSNSDYYAAAAIVSDGDIMHHNEILKEAESVWEIGLHLGLSRNCPEEQFVNKIQKIVRQRNRRM</sequence>
<proteinExistence type="predicted"/>
<evidence type="ECO:0000313" key="3">
    <source>
        <dbReference type="Proteomes" id="UP000026915"/>
    </source>
</evidence>
<keyword evidence="3" id="KW-1185">Reference proteome</keyword>
<protein>
    <submittedName>
        <fullName evidence="2">Uncharacterized protein</fullName>
    </submittedName>
</protein>
<organism evidence="2 3">
    <name type="scientific">Theobroma cacao</name>
    <name type="common">Cacao</name>
    <name type="synonym">Cocoa</name>
    <dbReference type="NCBI Taxonomy" id="3641"/>
    <lineage>
        <taxon>Eukaryota</taxon>
        <taxon>Viridiplantae</taxon>
        <taxon>Streptophyta</taxon>
        <taxon>Embryophyta</taxon>
        <taxon>Tracheophyta</taxon>
        <taxon>Spermatophyta</taxon>
        <taxon>Magnoliopsida</taxon>
        <taxon>eudicotyledons</taxon>
        <taxon>Gunneridae</taxon>
        <taxon>Pentapetalae</taxon>
        <taxon>rosids</taxon>
        <taxon>malvids</taxon>
        <taxon>Malvales</taxon>
        <taxon>Malvaceae</taxon>
        <taxon>Byttnerioideae</taxon>
        <taxon>Theobroma</taxon>
    </lineage>
</organism>
<dbReference type="Gramene" id="EOY10340">
    <property type="protein sequence ID" value="EOY10340"/>
    <property type="gene ID" value="TCM_025713"/>
</dbReference>
<feature type="region of interest" description="Disordered" evidence="1">
    <location>
        <begin position="20"/>
        <end position="51"/>
    </location>
</feature>
<dbReference type="HOGENOM" id="CLU_1558021_0_0_1"/>
<dbReference type="EMBL" id="CM001883">
    <property type="protein sequence ID" value="EOY10340.1"/>
    <property type="molecule type" value="Genomic_DNA"/>
</dbReference>
<name>A0A061EZ25_THECC</name>
<dbReference type="AlphaFoldDB" id="A0A061EZ25"/>
<evidence type="ECO:0000313" key="2">
    <source>
        <dbReference type="EMBL" id="EOY10340.1"/>
    </source>
</evidence>